<dbReference type="RefSeq" id="WP_133534958.1">
    <property type="nucleotide sequence ID" value="NZ_SNYH01000002.1"/>
</dbReference>
<sequence>MFRKLLRQDLIFLILILSYIILKFSRSNEDYLHENLDKEGVRSVALMTDISSVKTRTYVHYKYSVGGKIYNGSQKIQENSLLPEKLGFYPILYSLEKNNVSKLLLTEKPLNPKKFINDGVYVNGKITKVLEGHYPALDFYISYNFNNQDFSFRTRLHKDSINCSILEDCKNKKIIRIKVSKEYPFFNDLYFKSSDRQRKNINS</sequence>
<dbReference type="OrthoDB" id="1445086at2"/>
<accession>A0A4R6TI68</accession>
<proteinExistence type="predicted"/>
<evidence type="ECO:0000313" key="2">
    <source>
        <dbReference type="Proteomes" id="UP000295390"/>
    </source>
</evidence>
<dbReference type="EMBL" id="SNYH01000002">
    <property type="protein sequence ID" value="TDQ28412.1"/>
    <property type="molecule type" value="Genomic_DNA"/>
</dbReference>
<protein>
    <submittedName>
        <fullName evidence="1">Uncharacterized protein</fullName>
    </submittedName>
</protein>
<name>A0A4R6TI68_9FLAO</name>
<comment type="caution">
    <text evidence="1">The sequence shown here is derived from an EMBL/GenBank/DDBJ whole genome shotgun (WGS) entry which is preliminary data.</text>
</comment>
<reference evidence="1 2" key="1">
    <citation type="submission" date="2019-03" db="EMBL/GenBank/DDBJ databases">
        <title>Genomic Encyclopedia of Type Strains, Phase III (KMG-III): the genomes of soil and plant-associated and newly described type strains.</title>
        <authorList>
            <person name="Whitman W."/>
        </authorList>
    </citation>
    <scope>NUCLEOTIDE SEQUENCE [LARGE SCALE GENOMIC DNA]</scope>
    <source>
        <strain evidence="1 2">CECT 8283</strain>
    </source>
</reference>
<organism evidence="1 2">
    <name type="scientific">Tenacibaculum caenipelagi</name>
    <dbReference type="NCBI Taxonomy" id="1325435"/>
    <lineage>
        <taxon>Bacteria</taxon>
        <taxon>Pseudomonadati</taxon>
        <taxon>Bacteroidota</taxon>
        <taxon>Flavobacteriia</taxon>
        <taxon>Flavobacteriales</taxon>
        <taxon>Flavobacteriaceae</taxon>
        <taxon>Tenacibaculum</taxon>
    </lineage>
</organism>
<evidence type="ECO:0000313" key="1">
    <source>
        <dbReference type="EMBL" id="TDQ28412.1"/>
    </source>
</evidence>
<dbReference type="AlphaFoldDB" id="A0A4R6TI68"/>
<dbReference type="Proteomes" id="UP000295390">
    <property type="component" value="Unassembled WGS sequence"/>
</dbReference>
<gene>
    <name evidence="1" type="ORF">DFQ07_0782</name>
</gene>
<keyword evidence="2" id="KW-1185">Reference proteome</keyword>